<organism evidence="8 9">
    <name type="scientific">Varanus komodoensis</name>
    <name type="common">Komodo dragon</name>
    <dbReference type="NCBI Taxonomy" id="61221"/>
    <lineage>
        <taxon>Eukaryota</taxon>
        <taxon>Metazoa</taxon>
        <taxon>Chordata</taxon>
        <taxon>Craniata</taxon>
        <taxon>Vertebrata</taxon>
        <taxon>Euteleostomi</taxon>
        <taxon>Lepidosauria</taxon>
        <taxon>Squamata</taxon>
        <taxon>Bifurcata</taxon>
        <taxon>Unidentata</taxon>
        <taxon>Episquamata</taxon>
        <taxon>Toxicofera</taxon>
        <taxon>Anguimorpha</taxon>
        <taxon>Paleoanguimorpha</taxon>
        <taxon>Varanoidea</taxon>
        <taxon>Varanidae</taxon>
        <taxon>Varanus</taxon>
    </lineage>
</organism>
<reference evidence="8" key="1">
    <citation type="submission" date="2025-08" db="UniProtKB">
        <authorList>
            <consortium name="Ensembl"/>
        </authorList>
    </citation>
    <scope>IDENTIFICATION</scope>
</reference>
<feature type="transmembrane region" description="Helical" evidence="7">
    <location>
        <begin position="40"/>
        <end position="60"/>
    </location>
</feature>
<feature type="transmembrane region" description="Helical" evidence="7">
    <location>
        <begin position="155"/>
        <end position="177"/>
    </location>
</feature>
<name>A0A8D2IPB2_VARKO</name>
<keyword evidence="6 7" id="KW-0472">Membrane</keyword>
<dbReference type="GO" id="GO:0005886">
    <property type="term" value="C:plasma membrane"/>
    <property type="evidence" value="ECO:0007669"/>
    <property type="project" value="UniProtKB-SubCell"/>
</dbReference>
<feature type="transmembrane region" description="Helical" evidence="7">
    <location>
        <begin position="9"/>
        <end position="28"/>
    </location>
</feature>
<reference evidence="8" key="2">
    <citation type="submission" date="2025-09" db="UniProtKB">
        <authorList>
            <consortium name="Ensembl"/>
        </authorList>
    </citation>
    <scope>IDENTIFICATION</scope>
</reference>
<feature type="transmembrane region" description="Helical" evidence="7">
    <location>
        <begin position="241"/>
        <end position="258"/>
    </location>
</feature>
<evidence type="ECO:0000256" key="6">
    <source>
        <dbReference type="ARBA" id="ARBA00023136"/>
    </source>
</evidence>
<dbReference type="AlphaFoldDB" id="A0A8D2IPB2"/>
<evidence type="ECO:0000256" key="4">
    <source>
        <dbReference type="ARBA" id="ARBA00022692"/>
    </source>
</evidence>
<keyword evidence="3" id="KW-1003">Cell membrane</keyword>
<feature type="transmembrane region" description="Helical" evidence="7">
    <location>
        <begin position="270"/>
        <end position="290"/>
    </location>
</feature>
<evidence type="ECO:0000256" key="1">
    <source>
        <dbReference type="ARBA" id="ARBA00004651"/>
    </source>
</evidence>
<comment type="subcellular location">
    <subcellularLocation>
        <location evidence="1">Cell membrane</location>
        <topology evidence="1">Multi-pass membrane protein</topology>
    </subcellularLocation>
    <subcellularLocation>
        <location evidence="7">Membrane</location>
        <topology evidence="7">Multi-pass membrane protein</topology>
    </subcellularLocation>
</comment>
<accession>A0A8D2IPB2</accession>
<evidence type="ECO:0000256" key="7">
    <source>
        <dbReference type="RuleBase" id="RU910716"/>
    </source>
</evidence>
<dbReference type="OMA" id="CENNAVI"/>
<dbReference type="Proteomes" id="UP000694545">
    <property type="component" value="Unplaced"/>
</dbReference>
<dbReference type="InterPro" id="IPR050895">
    <property type="entry name" value="XK-related_scramblase"/>
</dbReference>
<sequence length="359" mass="40965">IMRFTKQDFALMAVGVLFFVADIVADIWQATEYFYEEHYLWGTLLLAIGLISSVIIQFFSHAWFKEDTSGNLKWIFLLLHFLHGGLLTWYWFILNSGYKAAFQSNSSGCTIIIHAKVIGEMADISMLRLFKTFLESTPQLILQVYILMISDNCTFSQYVFIAITFGSISCATLDYMIALWKSLPDKNKFTKISSKIMYLFIVLIAGLSTACAIILVVLLWFSIIWVLKQHTAFCKTKAAEIVYRTVVGIILVFTFFNIKGERTKIPMSVYFVSRVFLTLAIMCICIFSKSMFSVQVYLSAVIITVVITLVLGIAFLCVYYGLFHPTIYYTQDVVDGPDAVDGPRGERQETCRIRTFLMQ</sequence>
<comment type="similarity">
    <text evidence="2 7">Belongs to the XK family.</text>
</comment>
<dbReference type="PANTHER" id="PTHR16024:SF13">
    <property type="entry name" value="XK-RELATED PROTEIN 9"/>
    <property type="match status" value="1"/>
</dbReference>
<dbReference type="PANTHER" id="PTHR16024">
    <property type="entry name" value="XK-RELATED PROTEIN"/>
    <property type="match status" value="1"/>
</dbReference>
<keyword evidence="9" id="KW-1185">Reference proteome</keyword>
<evidence type="ECO:0000313" key="9">
    <source>
        <dbReference type="Proteomes" id="UP000694545"/>
    </source>
</evidence>
<proteinExistence type="inferred from homology"/>
<protein>
    <recommendedName>
        <fullName evidence="7">XK-related protein</fullName>
    </recommendedName>
</protein>
<dbReference type="Ensembl" id="ENSVKKT00000003953.1">
    <property type="protein sequence ID" value="ENSVKKP00000003847.1"/>
    <property type="gene ID" value="ENSVKKG00000002907.1"/>
</dbReference>
<evidence type="ECO:0000313" key="8">
    <source>
        <dbReference type="Ensembl" id="ENSVKKP00000003847.1"/>
    </source>
</evidence>
<feature type="transmembrane region" description="Helical" evidence="7">
    <location>
        <begin position="198"/>
        <end position="221"/>
    </location>
</feature>
<evidence type="ECO:0000256" key="5">
    <source>
        <dbReference type="ARBA" id="ARBA00022989"/>
    </source>
</evidence>
<dbReference type="InterPro" id="IPR018629">
    <property type="entry name" value="XK-rel"/>
</dbReference>
<evidence type="ECO:0000256" key="3">
    <source>
        <dbReference type="ARBA" id="ARBA00022475"/>
    </source>
</evidence>
<evidence type="ECO:0000256" key="2">
    <source>
        <dbReference type="ARBA" id="ARBA00008789"/>
    </source>
</evidence>
<feature type="transmembrane region" description="Helical" evidence="7">
    <location>
        <begin position="296"/>
        <end position="322"/>
    </location>
</feature>
<dbReference type="Pfam" id="PF09815">
    <property type="entry name" value="XK-related"/>
    <property type="match status" value="1"/>
</dbReference>
<keyword evidence="5 7" id="KW-1133">Transmembrane helix</keyword>
<keyword evidence="4 7" id="KW-0812">Transmembrane</keyword>
<feature type="transmembrane region" description="Helical" evidence="7">
    <location>
        <begin position="72"/>
        <end position="92"/>
    </location>
</feature>